<organism evidence="2 3">
    <name type="scientific">Halorubrum vacuolatum</name>
    <name type="common">Natronobacterium vacuolatum</name>
    <dbReference type="NCBI Taxonomy" id="63740"/>
    <lineage>
        <taxon>Archaea</taxon>
        <taxon>Methanobacteriati</taxon>
        <taxon>Methanobacteriota</taxon>
        <taxon>Stenosarchaea group</taxon>
        <taxon>Halobacteria</taxon>
        <taxon>Halobacteriales</taxon>
        <taxon>Haloferacaceae</taxon>
        <taxon>Halorubrum</taxon>
    </lineage>
</organism>
<sequence length="184" mass="19299">MIDRFDGVERSLAVVNRTEPDPVRNMLVETFNGGQVDVSDVRPTAEAGTDDGTDKDDSEEVLSALIGDGGTTTDVAVDTLTVRDSAGLSEADLTAVENLVVLIEGDEIIAASPLSELVEAILLVNSDLYITGARQLDAIELPPVVTGLDGTLFTESQGESLAVHGGDESDKNIRKPPVDSTAGY</sequence>
<feature type="region of interest" description="Disordered" evidence="1">
    <location>
        <begin position="38"/>
        <end position="57"/>
    </location>
</feature>
<keyword evidence="3" id="KW-1185">Reference proteome</keyword>
<dbReference type="Proteomes" id="UP000198397">
    <property type="component" value="Unassembled WGS sequence"/>
</dbReference>
<accession>A0A238WZ55</accession>
<feature type="compositionally biased region" description="Basic and acidic residues" evidence="1">
    <location>
        <begin position="165"/>
        <end position="177"/>
    </location>
</feature>
<dbReference type="AlphaFoldDB" id="A0A238WZ55"/>
<proteinExistence type="predicted"/>
<dbReference type="EMBL" id="FZNQ01000011">
    <property type="protein sequence ID" value="SNR51965.1"/>
    <property type="molecule type" value="Genomic_DNA"/>
</dbReference>
<gene>
    <name evidence="2" type="ORF">SAMN06264855_11196</name>
</gene>
<protein>
    <submittedName>
        <fullName evidence="2">Uncharacterized protein</fullName>
    </submittedName>
</protein>
<evidence type="ECO:0000313" key="2">
    <source>
        <dbReference type="EMBL" id="SNR51965.1"/>
    </source>
</evidence>
<evidence type="ECO:0000256" key="1">
    <source>
        <dbReference type="SAM" id="MobiDB-lite"/>
    </source>
</evidence>
<name>A0A238WZ55_HALVU</name>
<reference evidence="2 3" key="1">
    <citation type="submission" date="2017-06" db="EMBL/GenBank/DDBJ databases">
        <authorList>
            <person name="Kim H.J."/>
            <person name="Triplett B.A."/>
        </authorList>
    </citation>
    <scope>NUCLEOTIDE SEQUENCE [LARGE SCALE GENOMIC DNA]</scope>
    <source>
        <strain evidence="2 3">DSM 8800</strain>
    </source>
</reference>
<feature type="compositionally biased region" description="Acidic residues" evidence="1">
    <location>
        <begin position="48"/>
        <end position="57"/>
    </location>
</feature>
<feature type="non-terminal residue" evidence="2">
    <location>
        <position position="184"/>
    </location>
</feature>
<evidence type="ECO:0000313" key="3">
    <source>
        <dbReference type="Proteomes" id="UP000198397"/>
    </source>
</evidence>
<feature type="region of interest" description="Disordered" evidence="1">
    <location>
        <begin position="159"/>
        <end position="184"/>
    </location>
</feature>